<protein>
    <submittedName>
        <fullName evidence="1">Uncharacterized protein</fullName>
    </submittedName>
</protein>
<organism evidence="1 2">
    <name type="scientific">Rubus argutus</name>
    <name type="common">Southern blackberry</name>
    <dbReference type="NCBI Taxonomy" id="59490"/>
    <lineage>
        <taxon>Eukaryota</taxon>
        <taxon>Viridiplantae</taxon>
        <taxon>Streptophyta</taxon>
        <taxon>Embryophyta</taxon>
        <taxon>Tracheophyta</taxon>
        <taxon>Spermatophyta</taxon>
        <taxon>Magnoliopsida</taxon>
        <taxon>eudicotyledons</taxon>
        <taxon>Gunneridae</taxon>
        <taxon>Pentapetalae</taxon>
        <taxon>rosids</taxon>
        <taxon>fabids</taxon>
        <taxon>Rosales</taxon>
        <taxon>Rosaceae</taxon>
        <taxon>Rosoideae</taxon>
        <taxon>Rosoideae incertae sedis</taxon>
        <taxon>Rubus</taxon>
    </lineage>
</organism>
<accession>A0AAW1YH86</accession>
<evidence type="ECO:0000313" key="2">
    <source>
        <dbReference type="Proteomes" id="UP001457282"/>
    </source>
</evidence>
<keyword evidence="2" id="KW-1185">Reference proteome</keyword>
<dbReference type="AlphaFoldDB" id="A0AAW1YH86"/>
<evidence type="ECO:0000313" key="1">
    <source>
        <dbReference type="EMBL" id="KAK9947580.1"/>
    </source>
</evidence>
<comment type="caution">
    <text evidence="1">The sequence shown here is derived from an EMBL/GenBank/DDBJ whole genome shotgun (WGS) entry which is preliminary data.</text>
</comment>
<gene>
    <name evidence="1" type="ORF">M0R45_003197</name>
</gene>
<reference evidence="1 2" key="1">
    <citation type="journal article" date="2023" name="G3 (Bethesda)">
        <title>A chromosome-length genome assembly and annotation of blackberry (Rubus argutus, cv. 'Hillquist').</title>
        <authorList>
            <person name="Bruna T."/>
            <person name="Aryal R."/>
            <person name="Dudchenko O."/>
            <person name="Sargent D.J."/>
            <person name="Mead D."/>
            <person name="Buti M."/>
            <person name="Cavallini A."/>
            <person name="Hytonen T."/>
            <person name="Andres J."/>
            <person name="Pham M."/>
            <person name="Weisz D."/>
            <person name="Mascagni F."/>
            <person name="Usai G."/>
            <person name="Natali L."/>
            <person name="Bassil N."/>
            <person name="Fernandez G.E."/>
            <person name="Lomsadze A."/>
            <person name="Armour M."/>
            <person name="Olukolu B."/>
            <person name="Poorten T."/>
            <person name="Britton C."/>
            <person name="Davik J."/>
            <person name="Ashrafi H."/>
            <person name="Aiden E.L."/>
            <person name="Borodovsky M."/>
            <person name="Worthington M."/>
        </authorList>
    </citation>
    <scope>NUCLEOTIDE SEQUENCE [LARGE SCALE GENOMIC DNA]</scope>
    <source>
        <strain evidence="1">PI 553951</strain>
    </source>
</reference>
<dbReference type="Proteomes" id="UP001457282">
    <property type="component" value="Unassembled WGS sequence"/>
</dbReference>
<proteinExistence type="predicted"/>
<sequence length="105" mass="11511">MKSVSHSHRYLSLPPRINRCLTLSPLCLCRSRRLTPAPRLRPPVPPRGGASDDCSIDVAIDGLNHRTRAWTGMGRHADLRQLLGHRTGVIGFVSTSPSLICPPIV</sequence>
<name>A0AAW1YH86_RUBAR</name>
<dbReference type="EMBL" id="JBEDUW010000001">
    <property type="protein sequence ID" value="KAK9947580.1"/>
    <property type="molecule type" value="Genomic_DNA"/>
</dbReference>